<dbReference type="CDD" id="cd21037">
    <property type="entry name" value="MLKL_NTD"/>
    <property type="match status" value="1"/>
</dbReference>
<organism evidence="2 3">
    <name type="scientific">Heliocybe sulcata</name>
    <dbReference type="NCBI Taxonomy" id="5364"/>
    <lineage>
        <taxon>Eukaryota</taxon>
        <taxon>Fungi</taxon>
        <taxon>Dikarya</taxon>
        <taxon>Basidiomycota</taxon>
        <taxon>Agaricomycotina</taxon>
        <taxon>Agaricomycetes</taxon>
        <taxon>Gloeophyllales</taxon>
        <taxon>Gloeophyllaceae</taxon>
        <taxon>Heliocybe</taxon>
    </lineage>
</organism>
<evidence type="ECO:0000313" key="3">
    <source>
        <dbReference type="Proteomes" id="UP000305948"/>
    </source>
</evidence>
<dbReference type="InterPro" id="IPR036537">
    <property type="entry name" value="Adaptor_Cbl_N_dom_sf"/>
</dbReference>
<dbReference type="EMBL" id="ML213529">
    <property type="protein sequence ID" value="TFK46481.1"/>
    <property type="molecule type" value="Genomic_DNA"/>
</dbReference>
<dbReference type="Proteomes" id="UP000305948">
    <property type="component" value="Unassembled WGS sequence"/>
</dbReference>
<evidence type="ECO:0000259" key="1">
    <source>
        <dbReference type="Pfam" id="PF22215"/>
    </source>
</evidence>
<keyword evidence="3" id="KW-1185">Reference proteome</keyword>
<dbReference type="GO" id="GO:0007166">
    <property type="term" value="P:cell surface receptor signaling pathway"/>
    <property type="evidence" value="ECO:0007669"/>
    <property type="project" value="InterPro"/>
</dbReference>
<evidence type="ECO:0000313" key="2">
    <source>
        <dbReference type="EMBL" id="TFK46481.1"/>
    </source>
</evidence>
<gene>
    <name evidence="2" type="ORF">OE88DRAFT_892048</name>
</gene>
<feature type="domain" description="Mixed lineage kinase" evidence="1">
    <location>
        <begin position="34"/>
        <end position="149"/>
    </location>
</feature>
<proteinExistence type="predicted"/>
<dbReference type="Gene3D" id="1.20.930.20">
    <property type="entry name" value="Adaptor protein Cbl, N-terminal domain"/>
    <property type="match status" value="1"/>
</dbReference>
<accession>A0A5C3MYC3</accession>
<name>A0A5C3MYC3_9AGAM</name>
<sequence length="175" mass="19469">MPRSRTDAAISTTSDVLSRLKDLSDAVPVPFVKTAFSAASMIFDMLDTMRGNKGECARLRKHITEMLEMLVNLNPIAITLLSASAKKGSILEEFKSTLLSVEQRLKKITGRNVVVQFLQSKPTAKELSDCRQDIDDVTHKLRIYNDAKQYLREMAEDTGVIRVPVRALQGVSTIS</sequence>
<reference evidence="2 3" key="1">
    <citation type="journal article" date="2019" name="Nat. Ecol. Evol.">
        <title>Megaphylogeny resolves global patterns of mushroom evolution.</title>
        <authorList>
            <person name="Varga T."/>
            <person name="Krizsan K."/>
            <person name="Foldi C."/>
            <person name="Dima B."/>
            <person name="Sanchez-Garcia M."/>
            <person name="Sanchez-Ramirez S."/>
            <person name="Szollosi G.J."/>
            <person name="Szarkandi J.G."/>
            <person name="Papp V."/>
            <person name="Albert L."/>
            <person name="Andreopoulos W."/>
            <person name="Angelini C."/>
            <person name="Antonin V."/>
            <person name="Barry K.W."/>
            <person name="Bougher N.L."/>
            <person name="Buchanan P."/>
            <person name="Buyck B."/>
            <person name="Bense V."/>
            <person name="Catcheside P."/>
            <person name="Chovatia M."/>
            <person name="Cooper J."/>
            <person name="Damon W."/>
            <person name="Desjardin D."/>
            <person name="Finy P."/>
            <person name="Geml J."/>
            <person name="Haridas S."/>
            <person name="Hughes K."/>
            <person name="Justo A."/>
            <person name="Karasinski D."/>
            <person name="Kautmanova I."/>
            <person name="Kiss B."/>
            <person name="Kocsube S."/>
            <person name="Kotiranta H."/>
            <person name="LaButti K.M."/>
            <person name="Lechner B.E."/>
            <person name="Liimatainen K."/>
            <person name="Lipzen A."/>
            <person name="Lukacs Z."/>
            <person name="Mihaltcheva S."/>
            <person name="Morgado L.N."/>
            <person name="Niskanen T."/>
            <person name="Noordeloos M.E."/>
            <person name="Ohm R.A."/>
            <person name="Ortiz-Santana B."/>
            <person name="Ovrebo C."/>
            <person name="Racz N."/>
            <person name="Riley R."/>
            <person name="Savchenko A."/>
            <person name="Shiryaev A."/>
            <person name="Soop K."/>
            <person name="Spirin V."/>
            <person name="Szebenyi C."/>
            <person name="Tomsovsky M."/>
            <person name="Tulloss R.E."/>
            <person name="Uehling J."/>
            <person name="Grigoriev I.V."/>
            <person name="Vagvolgyi C."/>
            <person name="Papp T."/>
            <person name="Martin F.M."/>
            <person name="Miettinen O."/>
            <person name="Hibbett D.S."/>
            <person name="Nagy L.G."/>
        </authorList>
    </citation>
    <scope>NUCLEOTIDE SEQUENCE [LARGE SCALE GENOMIC DNA]</scope>
    <source>
        <strain evidence="2 3">OMC1185</strain>
    </source>
</reference>
<dbReference type="InterPro" id="IPR054000">
    <property type="entry name" value="MLKL_N"/>
</dbReference>
<protein>
    <recommendedName>
        <fullName evidence="1">Mixed lineage kinase domain-containing protein</fullName>
    </recommendedName>
</protein>
<dbReference type="InterPro" id="IPR059179">
    <property type="entry name" value="MLKL-like_MCAfunc"/>
</dbReference>
<dbReference type="Pfam" id="PF22215">
    <property type="entry name" value="MLKL_N"/>
    <property type="match status" value="1"/>
</dbReference>
<dbReference type="AlphaFoldDB" id="A0A5C3MYC3"/>